<evidence type="ECO:0000313" key="1">
    <source>
        <dbReference type="EMBL" id="CAB4147796.1"/>
    </source>
</evidence>
<gene>
    <name evidence="1" type="ORF">UFOVP431_49</name>
</gene>
<protein>
    <submittedName>
        <fullName evidence="1">Uncharacterized protein</fullName>
    </submittedName>
</protein>
<accession>A0A6J5MRW4</accession>
<dbReference type="EMBL" id="LR796483">
    <property type="protein sequence ID" value="CAB4147796.1"/>
    <property type="molecule type" value="Genomic_DNA"/>
</dbReference>
<sequence>MTQRTGDSCVITAERERFDHYLPTFHDRMMVEAETEIQQNWTSVALHDKNALRLVPEDHAFIWILKPEGSHFIETFCRVTAREYYIQAAKEGRVTAFEAFFIQCQDYFIKFRNRFDPTKYKYYVCINKDKPFGGEMIPSSFEEVLDLAFVRQLKWTDSGMQRTGGALL</sequence>
<proteinExistence type="predicted"/>
<reference evidence="1" key="1">
    <citation type="submission" date="2020-04" db="EMBL/GenBank/DDBJ databases">
        <authorList>
            <person name="Chiriac C."/>
            <person name="Salcher M."/>
            <person name="Ghai R."/>
            <person name="Kavagutti S V."/>
        </authorList>
    </citation>
    <scope>NUCLEOTIDE SEQUENCE</scope>
</reference>
<name>A0A6J5MRW4_9CAUD</name>
<organism evidence="1">
    <name type="scientific">uncultured Caudovirales phage</name>
    <dbReference type="NCBI Taxonomy" id="2100421"/>
    <lineage>
        <taxon>Viruses</taxon>
        <taxon>Duplodnaviria</taxon>
        <taxon>Heunggongvirae</taxon>
        <taxon>Uroviricota</taxon>
        <taxon>Caudoviricetes</taxon>
        <taxon>Peduoviridae</taxon>
        <taxon>Maltschvirus</taxon>
        <taxon>Maltschvirus maltsch</taxon>
    </lineage>
</organism>